<reference evidence="9" key="1">
    <citation type="submission" date="2016-08" db="EMBL/GenBank/DDBJ databases">
        <authorList>
            <person name="Varghese N."/>
            <person name="Submissions Spin"/>
        </authorList>
    </citation>
    <scope>NUCLEOTIDE SEQUENCE [LARGE SCALE GENOMIC DNA]</scope>
    <source>
        <strain evidence="9">HAMBI 2971</strain>
    </source>
</reference>
<dbReference type="InterPro" id="IPR036217">
    <property type="entry name" value="MethylDNA_cys_MeTrfase_DNAb"/>
</dbReference>
<dbReference type="AlphaFoldDB" id="A0A1C3U629"/>
<dbReference type="CDD" id="cd06445">
    <property type="entry name" value="ATase"/>
    <property type="match status" value="1"/>
</dbReference>
<dbReference type="SUPFAM" id="SSF53155">
    <property type="entry name" value="Methylated DNA-protein cysteine methyltransferase domain"/>
    <property type="match status" value="1"/>
</dbReference>
<evidence type="ECO:0000256" key="3">
    <source>
        <dbReference type="ARBA" id="ARBA00022679"/>
    </source>
</evidence>
<dbReference type="Pfam" id="PF01035">
    <property type="entry name" value="DNA_binding_1"/>
    <property type="match status" value="1"/>
</dbReference>
<dbReference type="GO" id="GO:0003908">
    <property type="term" value="F:methylated-DNA-[protein]-cysteine S-methyltransferase activity"/>
    <property type="evidence" value="ECO:0007669"/>
    <property type="project" value="UniProtKB-EC"/>
</dbReference>
<keyword evidence="2 8" id="KW-0489">Methyltransferase</keyword>
<name>A0A1C3U629_9HYPH</name>
<dbReference type="InterPro" id="IPR036631">
    <property type="entry name" value="MGMT_N_sf"/>
</dbReference>
<keyword evidence="5" id="KW-0234">DNA repair</keyword>
<keyword evidence="3 8" id="KW-0808">Transferase</keyword>
<dbReference type="GO" id="GO:0032259">
    <property type="term" value="P:methylation"/>
    <property type="evidence" value="ECO:0007669"/>
    <property type="project" value="UniProtKB-KW"/>
</dbReference>
<keyword evidence="4" id="KW-0227">DNA damage</keyword>
<sequence length="188" mass="20615">MDLMINKNAVRSVPQAIPIPASADILSYAVAQCELGNVLVARSGKGVCSILLGDSASELTADLASRFPQSTIIEDESLVDDDMAKVLRYIKNPSDGLHLTLDMRGTPFQRRVWEKLKAISVGRTVSYTEFGRWISPITHPRAIARACAANPIALAVPCHRVVRSNGDMASYRWGLERKLELLRKEAAV</sequence>
<evidence type="ECO:0000313" key="9">
    <source>
        <dbReference type="Proteomes" id="UP000199435"/>
    </source>
</evidence>
<dbReference type="InterPro" id="IPR001497">
    <property type="entry name" value="MethylDNA_cys_MeTrfase_AS"/>
</dbReference>
<evidence type="ECO:0000256" key="6">
    <source>
        <dbReference type="ARBA" id="ARBA00049348"/>
    </source>
</evidence>
<dbReference type="GO" id="GO:0006281">
    <property type="term" value="P:DNA repair"/>
    <property type="evidence" value="ECO:0007669"/>
    <property type="project" value="UniProtKB-KW"/>
</dbReference>
<evidence type="ECO:0000256" key="1">
    <source>
        <dbReference type="ARBA" id="ARBA00001286"/>
    </source>
</evidence>
<evidence type="ECO:0000259" key="7">
    <source>
        <dbReference type="Pfam" id="PF01035"/>
    </source>
</evidence>
<dbReference type="Proteomes" id="UP000199435">
    <property type="component" value="Unassembled WGS sequence"/>
</dbReference>
<protein>
    <submittedName>
        <fullName evidence="8">Methylated-DNA-[protein]-cysteine S-methyltransferase</fullName>
    </submittedName>
</protein>
<evidence type="ECO:0000256" key="4">
    <source>
        <dbReference type="ARBA" id="ARBA00022763"/>
    </source>
</evidence>
<organism evidence="8 9">
    <name type="scientific">Rhizobium miluonense</name>
    <dbReference type="NCBI Taxonomy" id="411945"/>
    <lineage>
        <taxon>Bacteria</taxon>
        <taxon>Pseudomonadati</taxon>
        <taxon>Pseudomonadota</taxon>
        <taxon>Alphaproteobacteria</taxon>
        <taxon>Hyphomicrobiales</taxon>
        <taxon>Rhizobiaceae</taxon>
        <taxon>Rhizobium/Agrobacterium group</taxon>
        <taxon>Rhizobium</taxon>
    </lineage>
</organism>
<dbReference type="NCBIfam" id="TIGR00589">
    <property type="entry name" value="ogt"/>
    <property type="match status" value="1"/>
</dbReference>
<dbReference type="PANTHER" id="PTHR10815:SF14">
    <property type="entry name" value="BIFUNCTIONAL TRANSCRIPTIONAL ACTIVATOR_DNA REPAIR ENZYME ADA"/>
    <property type="match status" value="1"/>
</dbReference>
<dbReference type="RefSeq" id="WP_092843775.1">
    <property type="nucleotide sequence ID" value="NZ_FMAH01000002.1"/>
</dbReference>
<dbReference type="OrthoDB" id="9802228at2"/>
<comment type="catalytic activity">
    <reaction evidence="6">
        <text>a 6-O-methyl-2'-deoxyguanosine in DNA + L-cysteinyl-[protein] = S-methyl-L-cysteinyl-[protein] + a 2'-deoxyguanosine in DNA</text>
        <dbReference type="Rhea" id="RHEA:24000"/>
        <dbReference type="Rhea" id="RHEA-COMP:10131"/>
        <dbReference type="Rhea" id="RHEA-COMP:10132"/>
        <dbReference type="Rhea" id="RHEA-COMP:11367"/>
        <dbReference type="Rhea" id="RHEA-COMP:11368"/>
        <dbReference type="ChEBI" id="CHEBI:29950"/>
        <dbReference type="ChEBI" id="CHEBI:82612"/>
        <dbReference type="ChEBI" id="CHEBI:85445"/>
        <dbReference type="ChEBI" id="CHEBI:85448"/>
        <dbReference type="EC" id="2.1.1.63"/>
    </reaction>
</comment>
<feature type="domain" description="Methylated-DNA-[protein]-cysteine S-methyltransferase DNA binding" evidence="7">
    <location>
        <begin position="107"/>
        <end position="186"/>
    </location>
</feature>
<dbReference type="Gene3D" id="3.30.160.70">
    <property type="entry name" value="Methylated DNA-protein cysteine methyltransferase domain"/>
    <property type="match status" value="1"/>
</dbReference>
<evidence type="ECO:0000256" key="5">
    <source>
        <dbReference type="ARBA" id="ARBA00023204"/>
    </source>
</evidence>
<keyword evidence="9" id="KW-1185">Reference proteome</keyword>
<dbReference type="Gene3D" id="1.10.10.10">
    <property type="entry name" value="Winged helix-like DNA-binding domain superfamily/Winged helix DNA-binding domain"/>
    <property type="match status" value="1"/>
</dbReference>
<dbReference type="PROSITE" id="PS00374">
    <property type="entry name" value="MGMT"/>
    <property type="match status" value="1"/>
</dbReference>
<dbReference type="InterPro" id="IPR036388">
    <property type="entry name" value="WH-like_DNA-bd_sf"/>
</dbReference>
<dbReference type="STRING" id="411945.GA0061102_100235"/>
<accession>A0A1C3U629</accession>
<proteinExistence type="predicted"/>
<evidence type="ECO:0000256" key="2">
    <source>
        <dbReference type="ARBA" id="ARBA00022603"/>
    </source>
</evidence>
<dbReference type="EMBL" id="FMAH01000002">
    <property type="protein sequence ID" value="SCB10941.1"/>
    <property type="molecule type" value="Genomic_DNA"/>
</dbReference>
<dbReference type="PANTHER" id="PTHR10815">
    <property type="entry name" value="METHYLATED-DNA--PROTEIN-CYSTEINE METHYLTRANSFERASE"/>
    <property type="match status" value="1"/>
</dbReference>
<dbReference type="InterPro" id="IPR014048">
    <property type="entry name" value="MethylDNA_cys_MeTrfase_DNA-bd"/>
</dbReference>
<dbReference type="SUPFAM" id="SSF46767">
    <property type="entry name" value="Methylated DNA-protein cysteine methyltransferase, C-terminal domain"/>
    <property type="match status" value="1"/>
</dbReference>
<evidence type="ECO:0000313" key="8">
    <source>
        <dbReference type="EMBL" id="SCB10941.1"/>
    </source>
</evidence>
<comment type="catalytic activity">
    <reaction evidence="1">
        <text>a 4-O-methyl-thymidine in DNA + L-cysteinyl-[protein] = a thymidine in DNA + S-methyl-L-cysteinyl-[protein]</text>
        <dbReference type="Rhea" id="RHEA:53428"/>
        <dbReference type="Rhea" id="RHEA-COMP:10131"/>
        <dbReference type="Rhea" id="RHEA-COMP:10132"/>
        <dbReference type="Rhea" id="RHEA-COMP:13555"/>
        <dbReference type="Rhea" id="RHEA-COMP:13556"/>
        <dbReference type="ChEBI" id="CHEBI:29950"/>
        <dbReference type="ChEBI" id="CHEBI:82612"/>
        <dbReference type="ChEBI" id="CHEBI:137386"/>
        <dbReference type="ChEBI" id="CHEBI:137387"/>
        <dbReference type="EC" id="2.1.1.63"/>
    </reaction>
</comment>
<gene>
    <name evidence="8" type="ORF">GA0061102_100235</name>
</gene>